<proteinExistence type="predicted"/>
<dbReference type="InterPro" id="IPR056734">
    <property type="entry name" value="NANM"/>
</dbReference>
<dbReference type="Gene3D" id="2.120.10.80">
    <property type="entry name" value="Kelch-type beta propeller"/>
    <property type="match status" value="1"/>
</dbReference>
<accession>A0ABV0BV14</accession>
<evidence type="ECO:0000313" key="2">
    <source>
        <dbReference type="Proteomes" id="UP001409291"/>
    </source>
</evidence>
<dbReference type="InterPro" id="IPR011043">
    <property type="entry name" value="Gal_Oxase/kelch_b-propeller"/>
</dbReference>
<sequence>MMKTIPLILSTLLFMQCSTTKNVEEITWSVSDSLPKTITGQVQLGVAGPVVGIHSDHLLIAGGANFPEKMPWEGGIKKYQHTAYIYAIKDHHLELTNTYSLNTSTAYAANCSQEEGIYTAGGENEMGASSQFQIYAWNAQQNSFQVNQLPDLPVPLSNASLVANDNKLYLIGGENATLVSDKIYLYDQKWHEYMQLPYPLTHTVALVKDHFLYLFGGRTRQLNAISTLYKTCYKINLKTKEIIQIADLPEALSAGTGFADNKGNLFLIGGDNGSTFHKVEQLILDIAQEIAPDRKEKLIQDKAIVQSNHSGFTKNVLQYDDQLNKWHVASTLPTGSPVTTTAVFHDQQVYIPSGEIKAGIRSAGILTGTIR</sequence>
<keyword evidence="2" id="KW-1185">Reference proteome</keyword>
<reference evidence="1 2" key="1">
    <citation type="submission" date="2024-04" db="EMBL/GenBank/DDBJ databases">
        <title>WGS of bacteria from Torrens River.</title>
        <authorList>
            <person name="Wyrsch E.R."/>
            <person name="Drigo B."/>
        </authorList>
    </citation>
    <scope>NUCLEOTIDE SEQUENCE [LARGE SCALE GENOMIC DNA]</scope>
    <source>
        <strain evidence="1 2">TWI391</strain>
    </source>
</reference>
<dbReference type="InterPro" id="IPR015915">
    <property type="entry name" value="Kelch-typ_b-propeller"/>
</dbReference>
<dbReference type="SUPFAM" id="SSF50965">
    <property type="entry name" value="Galactose oxidase, central domain"/>
    <property type="match status" value="1"/>
</dbReference>
<protein>
    <submittedName>
        <fullName evidence="1">Kelch repeat-containing protein</fullName>
    </submittedName>
</protein>
<comment type="caution">
    <text evidence="1">The sequence shown here is derived from an EMBL/GenBank/DDBJ whole genome shotgun (WGS) entry which is preliminary data.</text>
</comment>
<dbReference type="RefSeq" id="WP_346581064.1">
    <property type="nucleotide sequence ID" value="NZ_JBDJLH010000004.1"/>
</dbReference>
<dbReference type="Pfam" id="PF24996">
    <property type="entry name" value="NANM"/>
    <property type="match status" value="1"/>
</dbReference>
<dbReference type="PANTHER" id="PTHR45632">
    <property type="entry name" value="LD33804P"/>
    <property type="match status" value="1"/>
</dbReference>
<evidence type="ECO:0000313" key="1">
    <source>
        <dbReference type="EMBL" id="MEN5377212.1"/>
    </source>
</evidence>
<gene>
    <name evidence="1" type="ORF">ABE541_08070</name>
</gene>
<dbReference type="EMBL" id="JBDJNQ010000003">
    <property type="protein sequence ID" value="MEN5377212.1"/>
    <property type="molecule type" value="Genomic_DNA"/>
</dbReference>
<name>A0ABV0BV14_9SPHI</name>
<organism evidence="1 2">
    <name type="scientific">Sphingobacterium kitahiroshimense</name>
    <dbReference type="NCBI Taxonomy" id="470446"/>
    <lineage>
        <taxon>Bacteria</taxon>
        <taxon>Pseudomonadati</taxon>
        <taxon>Bacteroidota</taxon>
        <taxon>Sphingobacteriia</taxon>
        <taxon>Sphingobacteriales</taxon>
        <taxon>Sphingobacteriaceae</taxon>
        <taxon>Sphingobacterium</taxon>
    </lineage>
</organism>
<dbReference type="Proteomes" id="UP001409291">
    <property type="component" value="Unassembled WGS sequence"/>
</dbReference>